<keyword evidence="2" id="KW-1185">Reference proteome</keyword>
<gene>
    <name evidence="1" type="ORF">D1012_18785</name>
</gene>
<dbReference type="OrthoDB" id="7876814at2"/>
<dbReference type="AlphaFoldDB" id="A0A411YXP7"/>
<dbReference type="Proteomes" id="UP000284547">
    <property type="component" value="Unassembled WGS sequence"/>
</dbReference>
<organism evidence="1 2">
    <name type="scientific">Pseudotabrizicola alkalilacus</name>
    <dbReference type="NCBI Taxonomy" id="2305252"/>
    <lineage>
        <taxon>Bacteria</taxon>
        <taxon>Pseudomonadati</taxon>
        <taxon>Pseudomonadota</taxon>
        <taxon>Alphaproteobacteria</taxon>
        <taxon>Rhodobacterales</taxon>
        <taxon>Paracoccaceae</taxon>
        <taxon>Pseudotabrizicola</taxon>
    </lineage>
</organism>
<protein>
    <submittedName>
        <fullName evidence="1">Uncharacterized protein</fullName>
    </submittedName>
</protein>
<sequence length="130" mass="15335">MRDDTMGELVALRERSAELHNDLEAIDRILCAMGFEGELEGRQIRQSRLVIFHRNELRQFLLRELRKGEPLSSRDLAERICGEEGKDIRDVRMVLDVTRRVSKAMRLLLDQKAVRGEKDRMRRYVWRLAG</sequence>
<proteinExistence type="predicted"/>
<dbReference type="EMBL" id="QWEY01000013">
    <property type="protein sequence ID" value="RGP35636.1"/>
    <property type="molecule type" value="Genomic_DNA"/>
</dbReference>
<evidence type="ECO:0000313" key="2">
    <source>
        <dbReference type="Proteomes" id="UP000284547"/>
    </source>
</evidence>
<comment type="caution">
    <text evidence="1">The sequence shown here is derived from an EMBL/GenBank/DDBJ whole genome shotgun (WGS) entry which is preliminary data.</text>
</comment>
<accession>A0A411YXP7</accession>
<dbReference type="RefSeq" id="WP_147335745.1">
    <property type="nucleotide sequence ID" value="NZ_QWEY01000013.1"/>
</dbReference>
<reference evidence="1 2" key="1">
    <citation type="submission" date="2018-08" db="EMBL/GenBank/DDBJ databases">
        <title>Flavobacterium tibetense sp. nov., isolated from a wetland YonghuCo on Tibetan Plateau.</title>
        <authorList>
            <person name="Phurbu D."/>
            <person name="Lu H."/>
            <person name="Xing P."/>
        </authorList>
    </citation>
    <scope>NUCLEOTIDE SEQUENCE [LARGE SCALE GENOMIC DNA]</scope>
    <source>
        <strain evidence="1 2">DJC</strain>
    </source>
</reference>
<name>A0A411YXP7_9RHOB</name>
<evidence type="ECO:0000313" key="1">
    <source>
        <dbReference type="EMBL" id="RGP35636.1"/>
    </source>
</evidence>